<dbReference type="InterPro" id="IPR035892">
    <property type="entry name" value="C2_domain_sf"/>
</dbReference>
<dbReference type="CDD" id="cd08390">
    <property type="entry name" value="C2A_Synaptotagmin-15-17"/>
    <property type="match status" value="1"/>
</dbReference>
<evidence type="ECO:0000313" key="7">
    <source>
        <dbReference type="Proteomes" id="UP001217089"/>
    </source>
</evidence>
<evidence type="ECO:0000259" key="4">
    <source>
        <dbReference type="PROSITE" id="PS50004"/>
    </source>
</evidence>
<dbReference type="Proteomes" id="UP001217089">
    <property type="component" value="Unassembled WGS sequence"/>
</dbReference>
<dbReference type="EMBL" id="JARBDR010000214">
    <property type="protein sequence ID" value="KAJ8318125.1"/>
    <property type="molecule type" value="Genomic_DNA"/>
</dbReference>
<dbReference type="EMBL" id="JARBDR010000214">
    <property type="protein sequence ID" value="KAJ8318769.1"/>
    <property type="molecule type" value="Genomic_DNA"/>
</dbReference>
<keyword evidence="3" id="KW-0812">Transmembrane</keyword>
<evidence type="ECO:0000256" key="2">
    <source>
        <dbReference type="SAM" id="MobiDB-lite"/>
    </source>
</evidence>
<dbReference type="Gene3D" id="2.60.40.150">
    <property type="entry name" value="C2 domain"/>
    <property type="match status" value="2"/>
</dbReference>
<keyword evidence="3" id="KW-1133">Transmembrane helix</keyword>
<protein>
    <recommendedName>
        <fullName evidence="4">C2 domain-containing protein</fullName>
    </recommendedName>
</protein>
<feature type="domain" description="C2" evidence="4">
    <location>
        <begin position="181"/>
        <end position="301"/>
    </location>
</feature>
<dbReference type="InterPro" id="IPR000008">
    <property type="entry name" value="C2_dom"/>
</dbReference>
<proteinExistence type="predicted"/>
<dbReference type="PANTHER" id="PTHR10024:SF377">
    <property type="entry name" value="SYNAPTOTAGMIN-15-LIKE ISOFORM X1"/>
    <property type="match status" value="1"/>
</dbReference>
<organism evidence="5 7">
    <name type="scientific">Tegillarca granosa</name>
    <name type="common">Malaysian cockle</name>
    <name type="synonym">Anadara granosa</name>
    <dbReference type="NCBI Taxonomy" id="220873"/>
    <lineage>
        <taxon>Eukaryota</taxon>
        <taxon>Metazoa</taxon>
        <taxon>Spiralia</taxon>
        <taxon>Lophotrochozoa</taxon>
        <taxon>Mollusca</taxon>
        <taxon>Bivalvia</taxon>
        <taxon>Autobranchia</taxon>
        <taxon>Pteriomorphia</taxon>
        <taxon>Arcoida</taxon>
        <taxon>Arcoidea</taxon>
        <taxon>Arcidae</taxon>
        <taxon>Tegillarca</taxon>
    </lineage>
</organism>
<feature type="transmembrane region" description="Helical" evidence="3">
    <location>
        <begin position="41"/>
        <end position="65"/>
    </location>
</feature>
<evidence type="ECO:0000313" key="5">
    <source>
        <dbReference type="EMBL" id="KAJ8318125.1"/>
    </source>
</evidence>
<sequence length="456" mass="51622">MMVNGYTELSTTTLETESGNHNGVNYGGDPNQATGISDEELLAIIIGCSVGTFVLILILILIILLRRRYKKRKSWDLACQDTDKLFETKSAPISRTSSPKLQKRKSCPDVSDFYQGLVIRSLTQDSIPDFVLPPERVQPQISEDRGESSTRQSHFGNLQPDLYRSFGGMDDDESLMLPPSEHGRLWFSVLYDGVVEQLNITLVKIKELPGRDRDNAPRDPFVKIFLLPDERTHLVSKVKKRTLAPVYNEAFVFEVSSDKIQEKVLRFSVYDVDRRRIRHSLGHVLVPLKDMDITKGDVIWKDLEPHSQVATTLGELSLSLCYIPSVDKIKVVILQARQMNEINTERDSGVYVRIQMTHGRKIYKTKKTIVQKLSPNPVFNESFSFSISGKILDTCSFNISVMTSPKSALGNDEIYGKIVIGSFMFSRGDDLLHWQDMLSQPRTPVTKWHALCPGNL</sequence>
<reference evidence="5 7" key="1">
    <citation type="submission" date="2022-12" db="EMBL/GenBank/DDBJ databases">
        <title>Chromosome-level genome of Tegillarca granosa.</title>
        <authorList>
            <person name="Kim J."/>
        </authorList>
    </citation>
    <scope>NUCLEOTIDE SEQUENCE [LARGE SCALE GENOMIC DNA]</scope>
    <source>
        <strain evidence="5">Teg-2019</strain>
        <tissue evidence="5">Adductor muscle</tissue>
    </source>
</reference>
<dbReference type="PRINTS" id="PR00360">
    <property type="entry name" value="C2DOMAIN"/>
</dbReference>
<dbReference type="PANTHER" id="PTHR10024">
    <property type="entry name" value="SYNAPTOTAGMIN"/>
    <property type="match status" value="1"/>
</dbReference>
<evidence type="ECO:0000256" key="3">
    <source>
        <dbReference type="SAM" id="Phobius"/>
    </source>
</evidence>
<keyword evidence="3" id="KW-0472">Membrane</keyword>
<gene>
    <name evidence="5" type="ORF">KUTeg_003216</name>
    <name evidence="6" type="ORF">KUTeg_003860</name>
</gene>
<keyword evidence="1" id="KW-0677">Repeat</keyword>
<dbReference type="SUPFAM" id="SSF49562">
    <property type="entry name" value="C2 domain (Calcium/lipid-binding domain, CaLB)"/>
    <property type="match status" value="2"/>
</dbReference>
<dbReference type="Pfam" id="PF00168">
    <property type="entry name" value="C2"/>
    <property type="match status" value="2"/>
</dbReference>
<name>A0ABQ9FLH7_TEGGR</name>
<dbReference type="PROSITE" id="PS50004">
    <property type="entry name" value="C2"/>
    <property type="match status" value="2"/>
</dbReference>
<feature type="region of interest" description="Disordered" evidence="2">
    <location>
        <begin position="138"/>
        <end position="158"/>
    </location>
</feature>
<evidence type="ECO:0000256" key="1">
    <source>
        <dbReference type="ARBA" id="ARBA00022737"/>
    </source>
</evidence>
<dbReference type="SMART" id="SM00239">
    <property type="entry name" value="C2"/>
    <property type="match status" value="2"/>
</dbReference>
<accession>A0ABQ9FLH7</accession>
<dbReference type="InterPro" id="IPR047897">
    <property type="entry name" value="Synaptotagmin-15/17_C2A"/>
</dbReference>
<feature type="domain" description="C2" evidence="4">
    <location>
        <begin position="312"/>
        <end position="449"/>
    </location>
</feature>
<evidence type="ECO:0000313" key="6">
    <source>
        <dbReference type="EMBL" id="KAJ8318769.1"/>
    </source>
</evidence>
<keyword evidence="7" id="KW-1185">Reference proteome</keyword>
<comment type="caution">
    <text evidence="5">The sequence shown here is derived from an EMBL/GenBank/DDBJ whole genome shotgun (WGS) entry which is preliminary data.</text>
</comment>